<reference evidence="2" key="1">
    <citation type="submission" date="2022-03" db="EMBL/GenBank/DDBJ databases">
        <authorList>
            <person name="Lindestad O."/>
        </authorList>
    </citation>
    <scope>NUCLEOTIDE SEQUENCE</scope>
</reference>
<evidence type="ECO:0000256" key="1">
    <source>
        <dbReference type="SAM" id="MobiDB-lite"/>
    </source>
</evidence>
<feature type="region of interest" description="Disordered" evidence="1">
    <location>
        <begin position="68"/>
        <end position="87"/>
    </location>
</feature>
<keyword evidence="3" id="KW-1185">Reference proteome</keyword>
<gene>
    <name evidence="2" type="primary">jg7486</name>
    <name evidence="2" type="ORF">PAEG_LOCUS10377</name>
</gene>
<evidence type="ECO:0000313" key="2">
    <source>
        <dbReference type="EMBL" id="CAH2232029.1"/>
    </source>
</evidence>
<dbReference type="Proteomes" id="UP000838756">
    <property type="component" value="Unassembled WGS sequence"/>
</dbReference>
<proteinExistence type="predicted"/>
<comment type="caution">
    <text evidence="2">The sequence shown here is derived from an EMBL/GenBank/DDBJ whole genome shotgun (WGS) entry which is preliminary data.</text>
</comment>
<evidence type="ECO:0000313" key="3">
    <source>
        <dbReference type="Proteomes" id="UP000838756"/>
    </source>
</evidence>
<accession>A0A8S4R663</accession>
<name>A0A8S4R663_9NEOP</name>
<sequence>MLQHDYCSETQRWCTKWTDDGAHANSYKKPTSSNGDLLKVKLFNVLTLLNGDENHHLTVEEELTPLTPPWMPHQKIKLNADEAAGHS</sequence>
<organism evidence="2 3">
    <name type="scientific">Pararge aegeria aegeria</name>
    <dbReference type="NCBI Taxonomy" id="348720"/>
    <lineage>
        <taxon>Eukaryota</taxon>
        <taxon>Metazoa</taxon>
        <taxon>Ecdysozoa</taxon>
        <taxon>Arthropoda</taxon>
        <taxon>Hexapoda</taxon>
        <taxon>Insecta</taxon>
        <taxon>Pterygota</taxon>
        <taxon>Neoptera</taxon>
        <taxon>Endopterygota</taxon>
        <taxon>Lepidoptera</taxon>
        <taxon>Glossata</taxon>
        <taxon>Ditrysia</taxon>
        <taxon>Papilionoidea</taxon>
        <taxon>Nymphalidae</taxon>
        <taxon>Satyrinae</taxon>
        <taxon>Satyrini</taxon>
        <taxon>Parargina</taxon>
        <taxon>Pararge</taxon>
    </lineage>
</organism>
<dbReference type="AlphaFoldDB" id="A0A8S4R663"/>
<dbReference type="EMBL" id="CAKXAJ010024862">
    <property type="protein sequence ID" value="CAH2232029.1"/>
    <property type="molecule type" value="Genomic_DNA"/>
</dbReference>
<feature type="compositionally biased region" description="Basic and acidic residues" evidence="1">
    <location>
        <begin position="78"/>
        <end position="87"/>
    </location>
</feature>
<protein>
    <submittedName>
        <fullName evidence="2">Jg7486 protein</fullName>
    </submittedName>
</protein>